<dbReference type="PANTHER" id="PTHR35585:SF1">
    <property type="entry name" value="HHE DOMAIN PROTEIN (AFU_ORTHOLOGUE AFUA_4G00730)"/>
    <property type="match status" value="1"/>
</dbReference>
<gene>
    <name evidence="2" type="ORF">GCM10022252_65310</name>
</gene>
<dbReference type="CDD" id="cd12108">
    <property type="entry name" value="Hr-like"/>
    <property type="match status" value="1"/>
</dbReference>
<name>A0ABP8BF59_9ACTN</name>
<dbReference type="InterPro" id="IPR012312">
    <property type="entry name" value="Hemerythrin-like"/>
</dbReference>
<dbReference type="EMBL" id="BAABAQ010000014">
    <property type="protein sequence ID" value="GAA4205173.1"/>
    <property type="molecule type" value="Genomic_DNA"/>
</dbReference>
<evidence type="ECO:0000313" key="2">
    <source>
        <dbReference type="EMBL" id="GAA4205173.1"/>
    </source>
</evidence>
<dbReference type="Gene3D" id="1.20.120.520">
    <property type="entry name" value="nmb1532 protein domain like"/>
    <property type="match status" value="1"/>
</dbReference>
<feature type="domain" description="Hemerythrin-like" evidence="1">
    <location>
        <begin position="16"/>
        <end position="131"/>
    </location>
</feature>
<proteinExistence type="predicted"/>
<comment type="caution">
    <text evidence="2">The sequence shown here is derived from an EMBL/GenBank/DDBJ whole genome shotgun (WGS) entry which is preliminary data.</text>
</comment>
<accession>A0ABP8BF59</accession>
<sequence length="196" mass="21906">MNDRQIVSEPMNENDVVDLLVRQHATIRDLFDEVEEAPTGVRRSDAFQRLVRMLAVHEAAEEKVVHPYARLKIEDGNEVVDERLAEEKEAKQLLADLETLGTEHPGFSGRLQMLRAAVLAHARAEERYEFARLRARTSVAERRAMAAGVRAAEALAPTHPHPGTESMVMNLLFGPPLAIVDRTRDAIRQAMRGQGG</sequence>
<dbReference type="Pfam" id="PF01814">
    <property type="entry name" value="Hemerythrin"/>
    <property type="match status" value="1"/>
</dbReference>
<organism evidence="2 3">
    <name type="scientific">Streptosporangium oxazolinicum</name>
    <dbReference type="NCBI Taxonomy" id="909287"/>
    <lineage>
        <taxon>Bacteria</taxon>
        <taxon>Bacillati</taxon>
        <taxon>Actinomycetota</taxon>
        <taxon>Actinomycetes</taxon>
        <taxon>Streptosporangiales</taxon>
        <taxon>Streptosporangiaceae</taxon>
        <taxon>Streptosporangium</taxon>
    </lineage>
</organism>
<keyword evidence="3" id="KW-1185">Reference proteome</keyword>
<dbReference type="RefSeq" id="WP_344922021.1">
    <property type="nucleotide sequence ID" value="NZ_BAABAQ010000014.1"/>
</dbReference>
<evidence type="ECO:0000259" key="1">
    <source>
        <dbReference type="Pfam" id="PF01814"/>
    </source>
</evidence>
<reference evidence="3" key="1">
    <citation type="journal article" date="2019" name="Int. J. Syst. Evol. Microbiol.">
        <title>The Global Catalogue of Microorganisms (GCM) 10K type strain sequencing project: providing services to taxonomists for standard genome sequencing and annotation.</title>
        <authorList>
            <consortium name="The Broad Institute Genomics Platform"/>
            <consortium name="The Broad Institute Genome Sequencing Center for Infectious Disease"/>
            <person name="Wu L."/>
            <person name="Ma J."/>
        </authorList>
    </citation>
    <scope>NUCLEOTIDE SEQUENCE [LARGE SCALE GENOMIC DNA]</scope>
    <source>
        <strain evidence="3">JCM 17388</strain>
    </source>
</reference>
<dbReference type="PANTHER" id="PTHR35585">
    <property type="entry name" value="HHE DOMAIN PROTEIN (AFU_ORTHOLOGUE AFUA_4G00730)"/>
    <property type="match status" value="1"/>
</dbReference>
<evidence type="ECO:0000313" key="3">
    <source>
        <dbReference type="Proteomes" id="UP001501251"/>
    </source>
</evidence>
<dbReference type="Proteomes" id="UP001501251">
    <property type="component" value="Unassembled WGS sequence"/>
</dbReference>
<protein>
    <submittedName>
        <fullName evidence="2">Hemerythrin domain-containing protein</fullName>
    </submittedName>
</protein>